<evidence type="ECO:0000313" key="2">
    <source>
        <dbReference type="Proteomes" id="UP000322667"/>
    </source>
</evidence>
<gene>
    <name evidence="1" type="ORF">ES332_D07G126900v1</name>
</gene>
<evidence type="ECO:0000313" key="1">
    <source>
        <dbReference type="EMBL" id="TYH62532.1"/>
    </source>
</evidence>
<dbReference type="Proteomes" id="UP000322667">
    <property type="component" value="Chromosome D07"/>
</dbReference>
<proteinExistence type="predicted"/>
<organism evidence="1 2">
    <name type="scientific">Gossypium tomentosum</name>
    <name type="common">Hawaiian cotton</name>
    <name type="synonym">Gossypium sandvicense</name>
    <dbReference type="NCBI Taxonomy" id="34277"/>
    <lineage>
        <taxon>Eukaryota</taxon>
        <taxon>Viridiplantae</taxon>
        <taxon>Streptophyta</taxon>
        <taxon>Embryophyta</taxon>
        <taxon>Tracheophyta</taxon>
        <taxon>Spermatophyta</taxon>
        <taxon>Magnoliopsida</taxon>
        <taxon>eudicotyledons</taxon>
        <taxon>Gunneridae</taxon>
        <taxon>Pentapetalae</taxon>
        <taxon>rosids</taxon>
        <taxon>malvids</taxon>
        <taxon>Malvales</taxon>
        <taxon>Malvaceae</taxon>
        <taxon>Malvoideae</taxon>
        <taxon>Gossypium</taxon>
    </lineage>
</organism>
<dbReference type="AlphaFoldDB" id="A0A5D2K6K8"/>
<name>A0A5D2K6K8_GOSTO</name>
<accession>A0A5D2K6K8</accession>
<sequence>MIAISPLLICQDLHYMRRLLYPESMIPVTPSFLGHRMSRFVGFPWLNKSHNFSYLLSNTIMIEFIAIIPNCPICDRSDSTCFYALIFKFRW</sequence>
<dbReference type="EMBL" id="CM017629">
    <property type="protein sequence ID" value="TYH62532.1"/>
    <property type="molecule type" value="Genomic_DNA"/>
</dbReference>
<protein>
    <submittedName>
        <fullName evidence="1">Uncharacterized protein</fullName>
    </submittedName>
</protein>
<reference evidence="1 2" key="1">
    <citation type="submission" date="2019-07" db="EMBL/GenBank/DDBJ databases">
        <title>WGS assembly of Gossypium tomentosum.</title>
        <authorList>
            <person name="Chen Z.J."/>
            <person name="Sreedasyam A."/>
            <person name="Ando A."/>
            <person name="Song Q."/>
            <person name="De L."/>
            <person name="Hulse-Kemp A."/>
            <person name="Ding M."/>
            <person name="Ye W."/>
            <person name="Kirkbride R."/>
            <person name="Jenkins J."/>
            <person name="Plott C."/>
            <person name="Lovell J."/>
            <person name="Lin Y.-M."/>
            <person name="Vaughn R."/>
            <person name="Liu B."/>
            <person name="Li W."/>
            <person name="Simpson S."/>
            <person name="Scheffler B."/>
            <person name="Saski C."/>
            <person name="Grover C."/>
            <person name="Hu G."/>
            <person name="Conover J."/>
            <person name="Carlson J."/>
            <person name="Shu S."/>
            <person name="Boston L."/>
            <person name="Williams M."/>
            <person name="Peterson D."/>
            <person name="Mcgee K."/>
            <person name="Jones D."/>
            <person name="Wendel J."/>
            <person name="Stelly D."/>
            <person name="Grimwood J."/>
            <person name="Schmutz J."/>
        </authorList>
    </citation>
    <scope>NUCLEOTIDE SEQUENCE [LARGE SCALE GENOMIC DNA]</scope>
    <source>
        <strain evidence="1">7179.01</strain>
    </source>
</reference>
<keyword evidence="2" id="KW-1185">Reference proteome</keyword>